<comment type="similarity">
    <text evidence="2">Belongs to the monovalent cation:proton antiporter 2 (CPA2) transporter (TC 2.A.37) family.</text>
</comment>
<evidence type="ECO:0000256" key="1">
    <source>
        <dbReference type="ARBA" id="ARBA00004141"/>
    </source>
</evidence>
<keyword evidence="5 8" id="KW-1133">Transmembrane helix</keyword>
<feature type="transmembrane region" description="Helical" evidence="8">
    <location>
        <begin position="309"/>
        <end position="330"/>
    </location>
</feature>
<dbReference type="AlphaFoldDB" id="A0A495JYR6"/>
<accession>A0A495JYR6</accession>
<evidence type="ECO:0000256" key="5">
    <source>
        <dbReference type="ARBA" id="ARBA00022989"/>
    </source>
</evidence>
<feature type="domain" description="Cation/H+ exchanger transmembrane" evidence="9">
    <location>
        <begin position="28"/>
        <end position="382"/>
    </location>
</feature>
<feature type="transmembrane region" description="Helical" evidence="8">
    <location>
        <begin position="20"/>
        <end position="38"/>
    </location>
</feature>
<feature type="transmembrane region" description="Helical" evidence="8">
    <location>
        <begin position="161"/>
        <end position="180"/>
    </location>
</feature>
<feature type="transmembrane region" description="Helical" evidence="8">
    <location>
        <begin position="100"/>
        <end position="122"/>
    </location>
</feature>
<evidence type="ECO:0000256" key="8">
    <source>
        <dbReference type="SAM" id="Phobius"/>
    </source>
</evidence>
<dbReference type="EMBL" id="RBKV01000001">
    <property type="protein sequence ID" value="RKR93645.1"/>
    <property type="molecule type" value="Genomic_DNA"/>
</dbReference>
<comment type="caution">
    <text evidence="11">The sequence shown here is derived from an EMBL/GenBank/DDBJ whole genome shotgun (WGS) entry which is preliminary data.</text>
</comment>
<evidence type="ECO:0000256" key="4">
    <source>
        <dbReference type="ARBA" id="ARBA00022692"/>
    </source>
</evidence>
<dbReference type="PANTHER" id="PTHR42751:SF3">
    <property type="entry name" value="SODIUM_GLUTAMATE SYMPORTER"/>
    <property type="match status" value="1"/>
</dbReference>
<feature type="transmembrane region" description="Helical" evidence="8">
    <location>
        <begin position="337"/>
        <end position="362"/>
    </location>
</feature>
<feature type="transmembrane region" description="Helical" evidence="8">
    <location>
        <begin position="368"/>
        <end position="391"/>
    </location>
</feature>
<dbReference type="Proteomes" id="UP000274762">
    <property type="component" value="Unassembled WGS sequence"/>
</dbReference>
<dbReference type="InterPro" id="IPR003148">
    <property type="entry name" value="RCK_N"/>
</dbReference>
<dbReference type="GO" id="GO:1902600">
    <property type="term" value="P:proton transmembrane transport"/>
    <property type="evidence" value="ECO:0007669"/>
    <property type="project" value="InterPro"/>
</dbReference>
<dbReference type="InterPro" id="IPR006153">
    <property type="entry name" value="Cation/H_exchanger_TM"/>
</dbReference>
<feature type="region of interest" description="Disordered" evidence="7">
    <location>
        <begin position="559"/>
        <end position="599"/>
    </location>
</feature>
<evidence type="ECO:0000256" key="3">
    <source>
        <dbReference type="ARBA" id="ARBA00022448"/>
    </source>
</evidence>
<dbReference type="RefSeq" id="WP_307714554.1">
    <property type="nucleotide sequence ID" value="NZ_CBCRXS010000001.1"/>
</dbReference>
<feature type="transmembrane region" description="Helical" evidence="8">
    <location>
        <begin position="230"/>
        <end position="250"/>
    </location>
</feature>
<dbReference type="Gene3D" id="1.20.1530.20">
    <property type="match status" value="1"/>
</dbReference>
<feature type="transmembrane region" description="Helical" evidence="8">
    <location>
        <begin position="71"/>
        <end position="88"/>
    </location>
</feature>
<dbReference type="InterPro" id="IPR036291">
    <property type="entry name" value="NAD(P)-bd_dom_sf"/>
</dbReference>
<comment type="subcellular location">
    <subcellularLocation>
        <location evidence="1">Membrane</location>
        <topology evidence="1">Multi-pass membrane protein</topology>
    </subcellularLocation>
</comment>
<protein>
    <submittedName>
        <fullName evidence="11">Transporter (CPA2 family)</fullName>
    </submittedName>
</protein>
<dbReference type="SUPFAM" id="SSF51735">
    <property type="entry name" value="NAD(P)-binding Rossmann-fold domains"/>
    <property type="match status" value="1"/>
</dbReference>
<evidence type="ECO:0000256" key="7">
    <source>
        <dbReference type="SAM" id="MobiDB-lite"/>
    </source>
</evidence>
<evidence type="ECO:0000259" key="10">
    <source>
        <dbReference type="Pfam" id="PF02254"/>
    </source>
</evidence>
<dbReference type="PANTHER" id="PTHR42751">
    <property type="entry name" value="SODIUM/HYDROGEN EXCHANGER FAMILY/TRKA DOMAIN PROTEIN"/>
    <property type="match status" value="1"/>
</dbReference>
<feature type="transmembrane region" description="Helical" evidence="8">
    <location>
        <begin position="192"/>
        <end position="218"/>
    </location>
</feature>
<gene>
    <name evidence="11" type="ORF">DFJ75_0429</name>
</gene>
<dbReference type="Pfam" id="PF00999">
    <property type="entry name" value="Na_H_Exchanger"/>
    <property type="match status" value="1"/>
</dbReference>
<keyword evidence="3" id="KW-0813">Transport</keyword>
<sequence>MTSLVATSADLGADSGLEPFSMIALVLLMAAIVGLVATRLRQPMIVAFIGVGVLVGPVGTGWVVADGTIELLARLGIAVLLFLVGLRLDLHLIRNTGPIALITGLGQVILTAVIGYGGAIAFGMDATSALYVAVALTFSSTIIVVKLLSDKHEIEQLHGRIALGVLIVQDIVVVLVMIVLTAVGHGSGDTNIGLSVVLVVAKGIALLVGVGLMMRYVLPWLLGHIARSQELLVLFGVAYAVGVAALTEWLGFSSEVGAFIAGISLAATPYRDAMGARLVSLRDFLLLFFFLDLGARLEFADAGGQVVEALVFSAFVLIGKPIIVMLIMAVMRYPVRVGFATGATLAQISEFSLILAALGFGLGHIDGATVSLITVVGLITIGCSTYLILYWSAIFDRLERWVAVFERTEKLRPEAADITPEIDTIVYGLGRFGTHVAEHLSESGHKVLVVDFDPQRVAHHNNRGQPAVFGSAEDVHFLESLPLAQTRYVISTIPVIDTSRTLLHNLRQAKYAGRTVVTAHTRHDAEQLRSAGADVVLEPFALAAGATSDALRAALDALDQDESDSARVAESGSAESGIDDPAASRGGVPEEFGPRDTRE</sequence>
<dbReference type="GO" id="GO:0006813">
    <property type="term" value="P:potassium ion transport"/>
    <property type="evidence" value="ECO:0007669"/>
    <property type="project" value="InterPro"/>
</dbReference>
<dbReference type="Gene3D" id="3.40.50.720">
    <property type="entry name" value="NAD(P)-binding Rossmann-like Domain"/>
    <property type="match status" value="1"/>
</dbReference>
<reference evidence="11 12" key="1">
    <citation type="submission" date="2018-10" db="EMBL/GenBank/DDBJ databases">
        <title>Sequencing the genomes of 1000 actinobacteria strains.</title>
        <authorList>
            <person name="Klenk H.-P."/>
        </authorList>
    </citation>
    <scope>NUCLEOTIDE SEQUENCE [LARGE SCALE GENOMIC DNA]</scope>
    <source>
        <strain evidence="11 12">DSM 44343</strain>
    </source>
</reference>
<keyword evidence="6 8" id="KW-0472">Membrane</keyword>
<dbReference type="GO" id="GO:0015297">
    <property type="term" value="F:antiporter activity"/>
    <property type="evidence" value="ECO:0007669"/>
    <property type="project" value="InterPro"/>
</dbReference>
<evidence type="ECO:0000313" key="12">
    <source>
        <dbReference type="Proteomes" id="UP000274762"/>
    </source>
</evidence>
<proteinExistence type="inferred from homology"/>
<keyword evidence="4 8" id="KW-0812">Transmembrane</keyword>
<feature type="transmembrane region" description="Helical" evidence="8">
    <location>
        <begin position="128"/>
        <end position="149"/>
    </location>
</feature>
<name>A0A495JYR6_WILMA</name>
<dbReference type="InterPro" id="IPR038770">
    <property type="entry name" value="Na+/solute_symporter_sf"/>
</dbReference>
<dbReference type="Pfam" id="PF02254">
    <property type="entry name" value="TrkA_N"/>
    <property type="match status" value="1"/>
</dbReference>
<feature type="transmembrane region" description="Helical" evidence="8">
    <location>
        <begin position="45"/>
        <end position="65"/>
    </location>
</feature>
<evidence type="ECO:0000256" key="6">
    <source>
        <dbReference type="ARBA" id="ARBA00023136"/>
    </source>
</evidence>
<evidence type="ECO:0000256" key="2">
    <source>
        <dbReference type="ARBA" id="ARBA00005551"/>
    </source>
</evidence>
<feature type="domain" description="RCK N-terminal" evidence="10">
    <location>
        <begin position="425"/>
        <end position="539"/>
    </location>
</feature>
<dbReference type="GO" id="GO:0016020">
    <property type="term" value="C:membrane"/>
    <property type="evidence" value="ECO:0007669"/>
    <property type="project" value="UniProtKB-SubCell"/>
</dbReference>
<evidence type="ECO:0000259" key="9">
    <source>
        <dbReference type="Pfam" id="PF00999"/>
    </source>
</evidence>
<organism evidence="11 12">
    <name type="scientific">Williamsia marianensis</name>
    <dbReference type="NCBI Taxonomy" id="85044"/>
    <lineage>
        <taxon>Bacteria</taxon>
        <taxon>Bacillati</taxon>
        <taxon>Actinomycetota</taxon>
        <taxon>Actinomycetes</taxon>
        <taxon>Mycobacteriales</taxon>
        <taxon>Nocardiaceae</taxon>
        <taxon>Williamsia</taxon>
    </lineage>
</organism>
<evidence type="ECO:0000313" key="11">
    <source>
        <dbReference type="EMBL" id="RKR93645.1"/>
    </source>
</evidence>